<name>A0A5J4TER8_9EUKA</name>
<dbReference type="Gene3D" id="1.10.600.10">
    <property type="entry name" value="Farnesyl Diphosphate Synthase"/>
    <property type="match status" value="1"/>
</dbReference>
<dbReference type="Proteomes" id="UP000324800">
    <property type="component" value="Unassembled WGS sequence"/>
</dbReference>
<accession>A0A5J4TER8</accession>
<evidence type="ECO:0000313" key="1">
    <source>
        <dbReference type="EMBL" id="KAA6356966.1"/>
    </source>
</evidence>
<dbReference type="InterPro" id="IPR008949">
    <property type="entry name" value="Isoprenoid_synthase_dom_sf"/>
</dbReference>
<feature type="non-terminal residue" evidence="1">
    <location>
        <position position="1"/>
    </location>
</feature>
<dbReference type="AlphaFoldDB" id="A0A5J4TER8"/>
<protein>
    <submittedName>
        <fullName evidence="1">Uncharacterized protein</fullName>
    </submittedName>
</protein>
<sequence>SHYGSEDPEDVSAVKEMYKIIGLEKTWETFEMESINGIRKALIELRQMENMEPASIVLEEFLDQIAKRKK</sequence>
<comment type="caution">
    <text evidence="1">The sequence shown here is derived from an EMBL/GenBank/DDBJ whole genome shotgun (WGS) entry which is preliminary data.</text>
</comment>
<gene>
    <name evidence="1" type="ORF">EZS28_047508</name>
</gene>
<organism evidence="1 2">
    <name type="scientific">Streblomastix strix</name>
    <dbReference type="NCBI Taxonomy" id="222440"/>
    <lineage>
        <taxon>Eukaryota</taxon>
        <taxon>Metamonada</taxon>
        <taxon>Preaxostyla</taxon>
        <taxon>Oxymonadida</taxon>
        <taxon>Streblomastigidae</taxon>
        <taxon>Streblomastix</taxon>
    </lineage>
</organism>
<reference evidence="1 2" key="1">
    <citation type="submission" date="2019-03" db="EMBL/GenBank/DDBJ databases">
        <title>Single cell metagenomics reveals metabolic interactions within the superorganism composed of flagellate Streblomastix strix and complex community of Bacteroidetes bacteria on its surface.</title>
        <authorList>
            <person name="Treitli S.C."/>
            <person name="Kolisko M."/>
            <person name="Husnik F."/>
            <person name="Keeling P."/>
            <person name="Hampl V."/>
        </authorList>
    </citation>
    <scope>NUCLEOTIDE SEQUENCE [LARGE SCALE GENOMIC DNA]</scope>
    <source>
        <strain evidence="1">ST1C</strain>
    </source>
</reference>
<evidence type="ECO:0000313" key="2">
    <source>
        <dbReference type="Proteomes" id="UP000324800"/>
    </source>
</evidence>
<dbReference type="EMBL" id="SNRW01032134">
    <property type="protein sequence ID" value="KAA6356966.1"/>
    <property type="molecule type" value="Genomic_DNA"/>
</dbReference>
<proteinExistence type="predicted"/>